<evidence type="ECO:0000259" key="15">
    <source>
        <dbReference type="Pfam" id="PF01207"/>
    </source>
</evidence>
<evidence type="ECO:0000256" key="2">
    <source>
        <dbReference type="ARBA" id="ARBA00002790"/>
    </source>
</evidence>
<dbReference type="GO" id="GO:0000049">
    <property type="term" value="F:tRNA binding"/>
    <property type="evidence" value="ECO:0007669"/>
    <property type="project" value="UniProtKB-KW"/>
</dbReference>
<dbReference type="EC" id="1.3.1.-" evidence="12"/>
<feature type="binding site" evidence="14">
    <location>
        <position position="70"/>
    </location>
    <ligand>
        <name>FMN</name>
        <dbReference type="ChEBI" id="CHEBI:58210"/>
    </ligand>
</feature>
<accession>A0A2T2XD56</accession>
<dbReference type="InterPro" id="IPR018517">
    <property type="entry name" value="tRNA_hU_synthase_CS"/>
</dbReference>
<dbReference type="NCBIfam" id="TIGR00737">
    <property type="entry name" value="nifR3_yhdG"/>
    <property type="match status" value="1"/>
</dbReference>
<dbReference type="Proteomes" id="UP000242972">
    <property type="component" value="Unassembled WGS sequence"/>
</dbReference>
<dbReference type="EMBL" id="PXYW01000041">
    <property type="protein sequence ID" value="PSR32425.1"/>
    <property type="molecule type" value="Genomic_DNA"/>
</dbReference>
<evidence type="ECO:0000256" key="9">
    <source>
        <dbReference type="ARBA" id="ARBA00023002"/>
    </source>
</evidence>
<evidence type="ECO:0000256" key="5">
    <source>
        <dbReference type="ARBA" id="ARBA00022643"/>
    </source>
</evidence>
<evidence type="ECO:0000256" key="12">
    <source>
        <dbReference type="PIRNR" id="PIRNR006621"/>
    </source>
</evidence>
<keyword evidence="5 12" id="KW-0288">FMN</keyword>
<dbReference type="PANTHER" id="PTHR45846">
    <property type="entry name" value="TRNA-DIHYDROURIDINE(47) SYNTHASE [NAD(P)(+)]-LIKE"/>
    <property type="match status" value="1"/>
</dbReference>
<dbReference type="InterPro" id="IPR004652">
    <property type="entry name" value="DusB-like"/>
</dbReference>
<keyword evidence="9 12" id="KW-0560">Oxidoreductase</keyword>
<evidence type="ECO:0000256" key="3">
    <source>
        <dbReference type="ARBA" id="ARBA00022555"/>
    </source>
</evidence>
<gene>
    <name evidence="16" type="ORF">C7B46_14305</name>
</gene>
<evidence type="ECO:0000256" key="14">
    <source>
        <dbReference type="PIRSR" id="PIRSR006621-2"/>
    </source>
</evidence>
<reference evidence="16 17" key="1">
    <citation type="journal article" date="2014" name="BMC Genomics">
        <title>Comparison of environmental and isolate Sulfobacillus genomes reveals diverse carbon, sulfur, nitrogen, and hydrogen metabolisms.</title>
        <authorList>
            <person name="Justice N.B."/>
            <person name="Norman A."/>
            <person name="Brown C.T."/>
            <person name="Singh A."/>
            <person name="Thomas B.C."/>
            <person name="Banfield J.F."/>
        </authorList>
    </citation>
    <scope>NUCLEOTIDE SEQUENCE [LARGE SCALE GENOMIC DNA]</scope>
    <source>
        <strain evidence="16">AMDSBA4</strain>
    </source>
</reference>
<dbReference type="Pfam" id="PF01207">
    <property type="entry name" value="Dus"/>
    <property type="match status" value="1"/>
</dbReference>
<protein>
    <recommendedName>
        <fullName evidence="12">tRNA-dihydrouridine synthase</fullName>
        <ecNumber evidence="12">1.3.1.-</ecNumber>
    </recommendedName>
</protein>
<dbReference type="InterPro" id="IPR024036">
    <property type="entry name" value="tRNA-dHydroUridine_Synthase_C"/>
</dbReference>
<evidence type="ECO:0000256" key="7">
    <source>
        <dbReference type="ARBA" id="ARBA00022857"/>
    </source>
</evidence>
<dbReference type="GO" id="GO:0050660">
    <property type="term" value="F:flavin adenine dinucleotide binding"/>
    <property type="evidence" value="ECO:0007669"/>
    <property type="project" value="InterPro"/>
</dbReference>
<evidence type="ECO:0000256" key="13">
    <source>
        <dbReference type="PIRSR" id="PIRSR006621-1"/>
    </source>
</evidence>
<feature type="active site" description="Proton donor" evidence="13">
    <location>
        <position position="100"/>
    </location>
</feature>
<dbReference type="AlphaFoldDB" id="A0A2T2XD56"/>
<dbReference type="PANTHER" id="PTHR45846:SF1">
    <property type="entry name" value="TRNA-DIHYDROURIDINE(47) SYNTHASE [NAD(P)(+)]-LIKE"/>
    <property type="match status" value="1"/>
</dbReference>
<feature type="binding site" evidence="14">
    <location>
        <begin position="224"/>
        <end position="225"/>
    </location>
    <ligand>
        <name>FMN</name>
        <dbReference type="ChEBI" id="CHEBI:58210"/>
    </ligand>
</feature>
<dbReference type="Gene3D" id="1.10.1200.80">
    <property type="entry name" value="Putative flavin oxidoreducatase, domain 2"/>
    <property type="match status" value="1"/>
</dbReference>
<comment type="similarity">
    <text evidence="12">Belongs to the dus family.</text>
</comment>
<comment type="cofactor">
    <cofactor evidence="1 12 14">
        <name>FMN</name>
        <dbReference type="ChEBI" id="CHEBI:58210"/>
    </cofactor>
</comment>
<name>A0A2T2XD56_9FIRM</name>
<feature type="binding site" evidence="14">
    <location>
        <position position="169"/>
    </location>
    <ligand>
        <name>FMN</name>
        <dbReference type="ChEBI" id="CHEBI:58210"/>
    </ligand>
</feature>
<dbReference type="Gene3D" id="3.20.20.70">
    <property type="entry name" value="Aldolase class I"/>
    <property type="match status" value="1"/>
</dbReference>
<comment type="function">
    <text evidence="2 12">Catalyzes the synthesis of 5,6-dihydrouridine (D), a modified base found in the D-loop of most tRNAs, via the reduction of the C5-C6 double bond in target uridines.</text>
</comment>
<keyword evidence="8" id="KW-0694">RNA-binding</keyword>
<dbReference type="InterPro" id="IPR035587">
    <property type="entry name" value="DUS-like_FMN-bd"/>
</dbReference>
<organism evidence="16 17">
    <name type="scientific">Sulfobacillus benefaciens</name>
    <dbReference type="NCBI Taxonomy" id="453960"/>
    <lineage>
        <taxon>Bacteria</taxon>
        <taxon>Bacillati</taxon>
        <taxon>Bacillota</taxon>
        <taxon>Clostridia</taxon>
        <taxon>Eubacteriales</taxon>
        <taxon>Clostridiales Family XVII. Incertae Sedis</taxon>
        <taxon>Sulfobacillus</taxon>
    </lineage>
</organism>
<dbReference type="CDD" id="cd02801">
    <property type="entry name" value="DUS_like_FMN"/>
    <property type="match status" value="1"/>
</dbReference>
<evidence type="ECO:0000313" key="17">
    <source>
        <dbReference type="Proteomes" id="UP000242972"/>
    </source>
</evidence>
<evidence type="ECO:0000313" key="16">
    <source>
        <dbReference type="EMBL" id="PSR32425.1"/>
    </source>
</evidence>
<dbReference type="SUPFAM" id="SSF51395">
    <property type="entry name" value="FMN-linked oxidoreductases"/>
    <property type="match status" value="1"/>
</dbReference>
<feature type="binding site" evidence="14">
    <location>
        <position position="139"/>
    </location>
    <ligand>
        <name>FMN</name>
        <dbReference type="ChEBI" id="CHEBI:58210"/>
    </ligand>
</feature>
<dbReference type="InterPro" id="IPR013785">
    <property type="entry name" value="Aldolase_TIM"/>
</dbReference>
<evidence type="ECO:0000256" key="8">
    <source>
        <dbReference type="ARBA" id="ARBA00022884"/>
    </source>
</evidence>
<dbReference type="InterPro" id="IPR001269">
    <property type="entry name" value="DUS_fam"/>
</dbReference>
<evidence type="ECO:0000256" key="10">
    <source>
        <dbReference type="ARBA" id="ARBA00048205"/>
    </source>
</evidence>
<comment type="caution">
    <text evidence="16">The sequence shown here is derived from an EMBL/GenBank/DDBJ whole genome shotgun (WGS) entry which is preliminary data.</text>
</comment>
<dbReference type="PROSITE" id="PS01136">
    <property type="entry name" value="UPF0034"/>
    <property type="match status" value="1"/>
</dbReference>
<sequence length="328" mass="35810">MDIGNIAIDPPVMLAPMAGVSNRAFRALARKQGATLCITEMVNANALLHNSAKSYWLMEIDPGESPVGIQIAGSDPEAMAEAAIAAANQGAHLIDINMGCPVPKVVKNGAGSALLNDVEGAVRVVQAVVQSVQIPVTVKMRAGWDDDHITAPELAESFERVGAQAIFLHARTREDQYRRPANWQYVKRVKERVGIPVVGNGDIETPQDAIRMLEETGADGVMIGRASFGDPWVFQRITHFLQKGQPLPAPNAEQRAEMALWHVHRMVEIKGEPTGIAEMRKQLAWYLKGTPGSAAYRAQCTKISTEQDARTLVAQWLDHARNEALSWN</sequence>
<comment type="catalytic activity">
    <reaction evidence="11">
        <text>a 5,6-dihydrouridine in tRNA + NAD(+) = a uridine in tRNA + NADH + H(+)</text>
        <dbReference type="Rhea" id="RHEA:54452"/>
        <dbReference type="Rhea" id="RHEA-COMP:13339"/>
        <dbReference type="Rhea" id="RHEA-COMP:13887"/>
        <dbReference type="ChEBI" id="CHEBI:15378"/>
        <dbReference type="ChEBI" id="CHEBI:57540"/>
        <dbReference type="ChEBI" id="CHEBI:57945"/>
        <dbReference type="ChEBI" id="CHEBI:65315"/>
        <dbReference type="ChEBI" id="CHEBI:74443"/>
    </reaction>
</comment>
<dbReference type="GO" id="GO:0017150">
    <property type="term" value="F:tRNA dihydrouridine synthase activity"/>
    <property type="evidence" value="ECO:0007669"/>
    <property type="project" value="InterPro"/>
</dbReference>
<feature type="binding site" evidence="14">
    <location>
        <begin position="16"/>
        <end position="18"/>
    </location>
    <ligand>
        <name>FMN</name>
        <dbReference type="ChEBI" id="CHEBI:58210"/>
    </ligand>
</feature>
<evidence type="ECO:0000256" key="1">
    <source>
        <dbReference type="ARBA" id="ARBA00001917"/>
    </source>
</evidence>
<evidence type="ECO:0000256" key="11">
    <source>
        <dbReference type="ARBA" id="ARBA00048802"/>
    </source>
</evidence>
<keyword evidence="14" id="KW-0547">Nucleotide-binding</keyword>
<proteinExistence type="inferred from homology"/>
<dbReference type="PIRSF" id="PIRSF006621">
    <property type="entry name" value="Dus"/>
    <property type="match status" value="1"/>
</dbReference>
<evidence type="ECO:0000256" key="6">
    <source>
        <dbReference type="ARBA" id="ARBA00022694"/>
    </source>
</evidence>
<evidence type="ECO:0000256" key="4">
    <source>
        <dbReference type="ARBA" id="ARBA00022630"/>
    </source>
</evidence>
<keyword evidence="7" id="KW-0521">NADP</keyword>
<keyword evidence="4 12" id="KW-0285">Flavoprotein</keyword>
<comment type="catalytic activity">
    <reaction evidence="10">
        <text>a 5,6-dihydrouridine in tRNA + NADP(+) = a uridine in tRNA + NADPH + H(+)</text>
        <dbReference type="Rhea" id="RHEA:23624"/>
        <dbReference type="Rhea" id="RHEA-COMP:13339"/>
        <dbReference type="Rhea" id="RHEA-COMP:13887"/>
        <dbReference type="ChEBI" id="CHEBI:15378"/>
        <dbReference type="ChEBI" id="CHEBI:57783"/>
        <dbReference type="ChEBI" id="CHEBI:58349"/>
        <dbReference type="ChEBI" id="CHEBI:65315"/>
        <dbReference type="ChEBI" id="CHEBI:74443"/>
    </reaction>
</comment>
<keyword evidence="6 12" id="KW-0819">tRNA processing</keyword>
<feature type="domain" description="DUS-like FMN-binding" evidence="15">
    <location>
        <begin position="13"/>
        <end position="313"/>
    </location>
</feature>
<keyword evidence="3" id="KW-0820">tRNA-binding</keyword>